<feature type="compositionally biased region" description="Low complexity" evidence="1">
    <location>
        <begin position="18"/>
        <end position="32"/>
    </location>
</feature>
<dbReference type="RefSeq" id="XP_003724282.3">
    <property type="nucleotide sequence ID" value="XM_003724234.3"/>
</dbReference>
<evidence type="ECO:0000313" key="2">
    <source>
        <dbReference type="EnsemblMetazoa" id="XP_003724282"/>
    </source>
</evidence>
<sequence length="226" mass="25072">MHPPAMHQQAMHHPSAMHQSPLHQPSSHQQASMHHAASPRHQRPDLPHTAPQSHTARGSMGNSQSPFRMPSTPQVHSQPNTAAWEMKNPESAGCSVDKSMKMLTVSIEELRYWTVSRDTQGQLFFELFGILNSAVCSNDTGMAKKFTLKDGNHTLQCIFYETDRPLGLLTRGQCLRSVGNILAKEGVFRCVSVRPATLPEQKVMRSMVAACDRGVRERLNATGVEP</sequence>
<dbReference type="PANTHER" id="PTHR35258">
    <property type="entry name" value="SPERMATOGENESIS-ASSOCIATED PROTEIN 22"/>
    <property type="match status" value="1"/>
</dbReference>
<dbReference type="InterPro" id="IPR033536">
    <property type="entry name" value="Spata22"/>
</dbReference>
<evidence type="ECO:0000256" key="1">
    <source>
        <dbReference type="SAM" id="MobiDB-lite"/>
    </source>
</evidence>
<name>A0A7M7GEU5_STRPU</name>
<dbReference type="GeneID" id="100894099"/>
<protein>
    <submittedName>
        <fullName evidence="2">Uncharacterized protein</fullName>
    </submittedName>
</protein>
<organism evidence="2 3">
    <name type="scientific">Strongylocentrotus purpuratus</name>
    <name type="common">Purple sea urchin</name>
    <dbReference type="NCBI Taxonomy" id="7668"/>
    <lineage>
        <taxon>Eukaryota</taxon>
        <taxon>Metazoa</taxon>
        <taxon>Echinodermata</taxon>
        <taxon>Eleutherozoa</taxon>
        <taxon>Echinozoa</taxon>
        <taxon>Echinoidea</taxon>
        <taxon>Euechinoidea</taxon>
        <taxon>Echinacea</taxon>
        <taxon>Camarodonta</taxon>
        <taxon>Echinidea</taxon>
        <taxon>Strongylocentrotidae</taxon>
        <taxon>Strongylocentrotus</taxon>
    </lineage>
</organism>
<dbReference type="AlphaFoldDB" id="A0A7M7GEU5"/>
<feature type="compositionally biased region" description="Polar residues" evidence="1">
    <location>
        <begin position="50"/>
        <end position="79"/>
    </location>
</feature>
<feature type="region of interest" description="Disordered" evidence="1">
    <location>
        <begin position="1"/>
        <end position="79"/>
    </location>
</feature>
<reference evidence="3" key="1">
    <citation type="submission" date="2015-02" db="EMBL/GenBank/DDBJ databases">
        <title>Genome sequencing for Strongylocentrotus purpuratus.</title>
        <authorList>
            <person name="Murali S."/>
            <person name="Liu Y."/>
            <person name="Vee V."/>
            <person name="English A."/>
            <person name="Wang M."/>
            <person name="Skinner E."/>
            <person name="Han Y."/>
            <person name="Muzny D.M."/>
            <person name="Worley K.C."/>
            <person name="Gibbs R.A."/>
        </authorList>
    </citation>
    <scope>NUCLEOTIDE SEQUENCE</scope>
</reference>
<dbReference type="GO" id="GO:0007129">
    <property type="term" value="P:homologous chromosome pairing at meiosis"/>
    <property type="evidence" value="ECO:0007669"/>
    <property type="project" value="InterPro"/>
</dbReference>
<keyword evidence="3" id="KW-1185">Reference proteome</keyword>
<evidence type="ECO:0000313" key="3">
    <source>
        <dbReference type="Proteomes" id="UP000007110"/>
    </source>
</evidence>
<dbReference type="InParanoid" id="A0A7M7GEU5"/>
<dbReference type="GO" id="GO:0007276">
    <property type="term" value="P:gamete generation"/>
    <property type="evidence" value="ECO:0007669"/>
    <property type="project" value="InterPro"/>
</dbReference>
<proteinExistence type="predicted"/>
<reference evidence="2" key="2">
    <citation type="submission" date="2021-01" db="UniProtKB">
        <authorList>
            <consortium name="EnsemblMetazoa"/>
        </authorList>
    </citation>
    <scope>IDENTIFICATION</scope>
</reference>
<dbReference type="EnsemblMetazoa" id="XM_003724234">
    <property type="protein sequence ID" value="XP_003724282"/>
    <property type="gene ID" value="LOC100894099"/>
</dbReference>
<dbReference type="Proteomes" id="UP000007110">
    <property type="component" value="Unassembled WGS sequence"/>
</dbReference>
<accession>A0A7M7GEU5</accession>
<dbReference type="PANTHER" id="PTHR35258:SF1">
    <property type="entry name" value="SPERMATOGENESIS-ASSOCIATED PROTEIN 22"/>
    <property type="match status" value="1"/>
</dbReference>
<dbReference type="OMA" id="QCIFYET"/>
<dbReference type="KEGG" id="spu:100894099"/>
<dbReference type="GO" id="GO:0000711">
    <property type="term" value="P:meiotic DNA repair synthesis"/>
    <property type="evidence" value="ECO:0007669"/>
    <property type="project" value="InterPro"/>
</dbReference>
<dbReference type="OrthoDB" id="10028206at2759"/>